<gene>
    <name evidence="2" type="ORF">OU989_08615</name>
</gene>
<dbReference type="Proteomes" id="UP001219585">
    <property type="component" value="Chromosome"/>
</dbReference>
<dbReference type="EMBL" id="CP113527">
    <property type="protein sequence ID" value="WDV08527.1"/>
    <property type="molecule type" value="Genomic_DNA"/>
</dbReference>
<dbReference type="PANTHER" id="PTHR37298">
    <property type="entry name" value="UPF0111 PROTEIN YKAA"/>
    <property type="match status" value="1"/>
</dbReference>
<dbReference type="RefSeq" id="WP_274796733.1">
    <property type="nucleotide sequence ID" value="NZ_CP113527.1"/>
</dbReference>
<dbReference type="InterPro" id="IPR038078">
    <property type="entry name" value="PhoU-like_sf"/>
</dbReference>
<organism evidence="2 3">
    <name type="scientific">Lysinibacillus irui</name>
    <dbReference type="NCBI Taxonomy" id="2998077"/>
    <lineage>
        <taxon>Bacteria</taxon>
        <taxon>Bacillati</taxon>
        <taxon>Bacillota</taxon>
        <taxon>Bacilli</taxon>
        <taxon>Bacillales</taxon>
        <taxon>Bacillaceae</taxon>
        <taxon>Lysinibacillus</taxon>
    </lineage>
</organism>
<reference evidence="2" key="1">
    <citation type="submission" date="2022-11" db="EMBL/GenBank/DDBJ databases">
        <title>Lysinibacillus irui.</title>
        <authorList>
            <person name="Akintayo S.O."/>
        </authorList>
    </citation>
    <scope>NUCLEOTIDE SEQUENCE</scope>
    <source>
        <strain evidence="2">IRB4-01</strain>
    </source>
</reference>
<evidence type="ECO:0000313" key="3">
    <source>
        <dbReference type="Proteomes" id="UP001219585"/>
    </source>
</evidence>
<dbReference type="PANTHER" id="PTHR37298:SF1">
    <property type="entry name" value="UPF0111 PROTEIN YKAA"/>
    <property type="match status" value="1"/>
</dbReference>
<protein>
    <submittedName>
        <fullName evidence="2">DUF47 family protein</fullName>
    </submittedName>
</protein>
<evidence type="ECO:0000313" key="2">
    <source>
        <dbReference type="EMBL" id="WDV08527.1"/>
    </source>
</evidence>
<dbReference type="Pfam" id="PF01865">
    <property type="entry name" value="PhoU_div"/>
    <property type="match status" value="1"/>
</dbReference>
<accession>A0AAJ5RQ08</accession>
<proteinExistence type="inferred from homology"/>
<comment type="similarity">
    <text evidence="1">Belongs to the UPF0111 family.</text>
</comment>
<dbReference type="AlphaFoldDB" id="A0AAJ5RQ08"/>
<evidence type="ECO:0000256" key="1">
    <source>
        <dbReference type="ARBA" id="ARBA00008591"/>
    </source>
</evidence>
<dbReference type="Gene3D" id="1.20.58.220">
    <property type="entry name" value="Phosphate transport system protein phou homolog 2, domain 2"/>
    <property type="match status" value="1"/>
</dbReference>
<dbReference type="InterPro" id="IPR052912">
    <property type="entry name" value="UPF0111_domain"/>
</dbReference>
<dbReference type="SUPFAM" id="SSF109755">
    <property type="entry name" value="PhoU-like"/>
    <property type="match status" value="1"/>
</dbReference>
<dbReference type="KEGG" id="liu:OU989_08615"/>
<sequence>MFNSNKQDPFFQSLLKIAKNVNEGIYYAHNARIQDDIDSLKEIADTMKQYETSGDKLIHELIVMLNKSFMTPIEREDILALANKLDDVIDGMEGCIAHFNMYNLTEVTEPMRQFLSYIAKSTDEMVQAMELLNSKKLVEMRKHAIQIKDNERECDEIFRSSMKQLFIQEKDPMRLIVFKDIYEQFEDIADSCQTVANTIETIIMRNA</sequence>
<dbReference type="InterPro" id="IPR018445">
    <property type="entry name" value="Put_Phosphate_transp_reg"/>
</dbReference>
<name>A0AAJ5RQ08_9BACI</name>